<accession>A0AAV1QK77</accession>
<dbReference type="PANTHER" id="PTHR22906:SF43">
    <property type="entry name" value="PROPERDIN"/>
    <property type="match status" value="1"/>
</dbReference>
<evidence type="ECO:0000256" key="2">
    <source>
        <dbReference type="ARBA" id="ARBA00022525"/>
    </source>
</evidence>
<feature type="region of interest" description="Disordered" evidence="6">
    <location>
        <begin position="212"/>
        <end position="232"/>
    </location>
</feature>
<dbReference type="SMART" id="SM00209">
    <property type="entry name" value="TSP1"/>
    <property type="match status" value="7"/>
</dbReference>
<proteinExistence type="predicted"/>
<feature type="non-terminal residue" evidence="7">
    <location>
        <position position="1"/>
    </location>
</feature>
<gene>
    <name evidence="7" type="ORF">FSCOSCO3_A024806</name>
</gene>
<dbReference type="EMBL" id="CAWUFR010001451">
    <property type="protein sequence ID" value="CAK6983770.1"/>
    <property type="molecule type" value="Genomic_DNA"/>
</dbReference>
<dbReference type="FunFam" id="2.20.100.10:FF:000001">
    <property type="entry name" value="semaphorin-5A isoform X1"/>
    <property type="match status" value="3"/>
</dbReference>
<keyword evidence="4" id="KW-0677">Repeat</keyword>
<comment type="caution">
    <text evidence="7">The sequence shown here is derived from an EMBL/GenBank/DDBJ whole genome shotgun (WGS) entry which is preliminary data.</text>
</comment>
<evidence type="ECO:0000256" key="6">
    <source>
        <dbReference type="SAM" id="MobiDB-lite"/>
    </source>
</evidence>
<dbReference type="Pfam" id="PF22195">
    <property type="entry name" value="TSP1_CFP_C"/>
    <property type="match status" value="1"/>
</dbReference>
<feature type="region of interest" description="Disordered" evidence="6">
    <location>
        <begin position="87"/>
        <end position="108"/>
    </location>
</feature>
<dbReference type="InterPro" id="IPR052065">
    <property type="entry name" value="Compl_asym_regulator"/>
</dbReference>
<dbReference type="Pfam" id="PF00090">
    <property type="entry name" value="TSP_1"/>
    <property type="match status" value="5"/>
</dbReference>
<dbReference type="AlphaFoldDB" id="A0AAV1QK77"/>
<dbReference type="Gene3D" id="2.20.100.10">
    <property type="entry name" value="Thrombospondin type-1 (TSP1) repeat"/>
    <property type="match status" value="7"/>
</dbReference>
<evidence type="ECO:0000256" key="3">
    <source>
        <dbReference type="ARBA" id="ARBA00022729"/>
    </source>
</evidence>
<dbReference type="InterPro" id="IPR000884">
    <property type="entry name" value="TSP1_rpt"/>
</dbReference>
<evidence type="ECO:0000256" key="4">
    <source>
        <dbReference type="ARBA" id="ARBA00022737"/>
    </source>
</evidence>
<protein>
    <submittedName>
        <fullName evidence="7">Properdin-like</fullName>
    </submittedName>
</protein>
<comment type="subcellular location">
    <subcellularLocation>
        <location evidence="1">Secreted</location>
    </subcellularLocation>
</comment>
<keyword evidence="3" id="KW-0732">Signal</keyword>
<evidence type="ECO:0000313" key="7">
    <source>
        <dbReference type="EMBL" id="CAK6983770.1"/>
    </source>
</evidence>
<evidence type="ECO:0000256" key="5">
    <source>
        <dbReference type="ARBA" id="ARBA00023157"/>
    </source>
</evidence>
<sequence>CVDKGWGLWLPWSPCSVSCGEGIRKRKRICSSPAECRSACSGPSEETDTCPTHTTCPVHGGWSDWSNWSQCSGSCIDDQRGDVIAPSRQRQRTCSSPAPSSDTVPPGDGCPGDGVDVQACSQLPNCPVDGSWGAWSPPGKCSASCGEGLQLSIRTCDQPAPKYGGRFCEGQSAQSSSCHSVCAVDGSWSGWSSWGECSSSCIPVDRPPPRTRHRSCSNPPPSSNPPGKGCHGDDSQTENCNHLPHCPVDGGWGSWSSFPPCPVTCGVGLQLSLRKCDSPAPKHGGEPCSGEERRTNVCTTNVHCPVDGVWSDWSSWSSCNFPFGNREIRCKQNSGSQTRDRQCLHRAHNGSICSGDGLTDRRYCYDVTGCYVKGSWDGWEPWNYCNPPCGGNPRRARKRKCKPDFSDYRPYVGRLKEKATFFGDPIADCGAAPNNEKIQVEQCLNVPACT</sequence>
<organism evidence="7 8">
    <name type="scientific">Scomber scombrus</name>
    <name type="common">Atlantic mackerel</name>
    <name type="synonym">Scomber vernalis</name>
    <dbReference type="NCBI Taxonomy" id="13677"/>
    <lineage>
        <taxon>Eukaryota</taxon>
        <taxon>Metazoa</taxon>
        <taxon>Chordata</taxon>
        <taxon>Craniata</taxon>
        <taxon>Vertebrata</taxon>
        <taxon>Euteleostomi</taxon>
        <taxon>Actinopterygii</taxon>
        <taxon>Neopterygii</taxon>
        <taxon>Teleostei</taxon>
        <taxon>Neoteleostei</taxon>
        <taxon>Acanthomorphata</taxon>
        <taxon>Pelagiaria</taxon>
        <taxon>Scombriformes</taxon>
        <taxon>Scombridae</taxon>
        <taxon>Scomber</taxon>
    </lineage>
</organism>
<evidence type="ECO:0000256" key="1">
    <source>
        <dbReference type="ARBA" id="ARBA00004613"/>
    </source>
</evidence>
<dbReference type="SUPFAM" id="SSF82895">
    <property type="entry name" value="TSP-1 type 1 repeat"/>
    <property type="match status" value="7"/>
</dbReference>
<dbReference type="InterPro" id="IPR054019">
    <property type="entry name" value="CFP_TSR_C"/>
</dbReference>
<dbReference type="Proteomes" id="UP001314229">
    <property type="component" value="Unassembled WGS sequence"/>
</dbReference>
<dbReference type="InterPro" id="IPR036383">
    <property type="entry name" value="TSP1_rpt_sf"/>
</dbReference>
<keyword evidence="2" id="KW-0964">Secreted</keyword>
<evidence type="ECO:0000313" key="8">
    <source>
        <dbReference type="Proteomes" id="UP001314229"/>
    </source>
</evidence>
<feature type="compositionally biased region" description="Polar residues" evidence="6">
    <location>
        <begin position="92"/>
        <end position="103"/>
    </location>
</feature>
<dbReference type="PANTHER" id="PTHR22906">
    <property type="entry name" value="PROPERDIN"/>
    <property type="match status" value="1"/>
</dbReference>
<keyword evidence="5" id="KW-1015">Disulfide bond</keyword>
<reference evidence="7 8" key="1">
    <citation type="submission" date="2024-01" db="EMBL/GenBank/DDBJ databases">
        <authorList>
            <person name="Alioto T."/>
            <person name="Alioto T."/>
            <person name="Gomez Garrido J."/>
        </authorList>
    </citation>
    <scope>NUCLEOTIDE SEQUENCE [LARGE SCALE GENOMIC DNA]</scope>
</reference>
<name>A0AAV1QK77_SCOSC</name>
<dbReference type="PRINTS" id="PR01705">
    <property type="entry name" value="TSP1REPEAT"/>
</dbReference>
<keyword evidence="8" id="KW-1185">Reference proteome</keyword>
<dbReference type="PROSITE" id="PS50092">
    <property type="entry name" value="TSP1"/>
    <property type="match status" value="6"/>
</dbReference>